<keyword evidence="1" id="KW-0812">Transmembrane</keyword>
<feature type="transmembrane region" description="Helical" evidence="1">
    <location>
        <begin position="203"/>
        <end position="225"/>
    </location>
</feature>
<keyword evidence="1" id="KW-0472">Membrane</keyword>
<dbReference type="InterPro" id="IPR056029">
    <property type="entry name" value="DUF7610"/>
</dbReference>
<keyword evidence="4" id="KW-1185">Reference proteome</keyword>
<dbReference type="Pfam" id="PF24583">
    <property type="entry name" value="DUF7610"/>
    <property type="match status" value="1"/>
</dbReference>
<dbReference type="EMBL" id="CM031811">
    <property type="protein sequence ID" value="KAG6660271.1"/>
    <property type="molecule type" value="Genomic_DNA"/>
</dbReference>
<evidence type="ECO:0000313" key="3">
    <source>
        <dbReference type="EMBL" id="KAG6660271.1"/>
    </source>
</evidence>
<dbReference type="AlphaFoldDB" id="A0A8T1R2F1"/>
<evidence type="ECO:0000313" key="4">
    <source>
        <dbReference type="Proteomes" id="UP000811609"/>
    </source>
</evidence>
<gene>
    <name evidence="3" type="ORF">CIPAW_03G094000</name>
</gene>
<feature type="domain" description="DUF7610" evidence="2">
    <location>
        <begin position="8"/>
        <end position="85"/>
    </location>
</feature>
<dbReference type="Proteomes" id="UP000811609">
    <property type="component" value="Chromosome 3"/>
</dbReference>
<organism evidence="3 4">
    <name type="scientific">Carya illinoinensis</name>
    <name type="common">Pecan</name>
    <dbReference type="NCBI Taxonomy" id="32201"/>
    <lineage>
        <taxon>Eukaryota</taxon>
        <taxon>Viridiplantae</taxon>
        <taxon>Streptophyta</taxon>
        <taxon>Embryophyta</taxon>
        <taxon>Tracheophyta</taxon>
        <taxon>Spermatophyta</taxon>
        <taxon>Magnoliopsida</taxon>
        <taxon>eudicotyledons</taxon>
        <taxon>Gunneridae</taxon>
        <taxon>Pentapetalae</taxon>
        <taxon>rosids</taxon>
        <taxon>fabids</taxon>
        <taxon>Fagales</taxon>
        <taxon>Juglandaceae</taxon>
        <taxon>Carya</taxon>
    </lineage>
</organism>
<evidence type="ECO:0000259" key="2">
    <source>
        <dbReference type="Pfam" id="PF24583"/>
    </source>
</evidence>
<evidence type="ECO:0000256" key="1">
    <source>
        <dbReference type="SAM" id="Phobius"/>
    </source>
</evidence>
<sequence length="235" mass="26150">MTKRYSILQKKLQELESELNRVYSLAAQTQTPCPDAVLEDIHQKFVFVSNLLSAELASGPSKPHHLYHIARRLSELERAFLVWDGRFKTSALNFDDNASTCSCSTESYLDDDGEASDNLGSPVYYEDDPERFSQGLQEEKALVEFGGGHVNHDDLLQAELLDCLVEKGAKEGVVGVDFIEKDVKGKQKKVGISRLCGAMARGVLVLGMVLMGYAMGRFYGCFYYVERPGCFLSPT</sequence>
<name>A0A8T1R2F1_CARIL</name>
<comment type="caution">
    <text evidence="3">The sequence shown here is derived from an EMBL/GenBank/DDBJ whole genome shotgun (WGS) entry which is preliminary data.</text>
</comment>
<protein>
    <recommendedName>
        <fullName evidence="2">DUF7610 domain-containing protein</fullName>
    </recommendedName>
</protein>
<accession>A0A8T1R2F1</accession>
<reference evidence="3" key="1">
    <citation type="submission" date="2020-12" db="EMBL/GenBank/DDBJ databases">
        <title>WGS assembly of Carya illinoinensis cv. Pawnee.</title>
        <authorList>
            <person name="Platts A."/>
            <person name="Shu S."/>
            <person name="Wright S."/>
            <person name="Barry K."/>
            <person name="Edger P."/>
            <person name="Pires J.C."/>
            <person name="Schmutz J."/>
        </authorList>
    </citation>
    <scope>NUCLEOTIDE SEQUENCE</scope>
    <source>
        <tissue evidence="3">Leaf</tissue>
    </source>
</reference>
<proteinExistence type="predicted"/>
<keyword evidence="1" id="KW-1133">Transmembrane helix</keyword>